<dbReference type="InterPro" id="IPR022751">
    <property type="entry name" value="Alpha_mannosyltransferase"/>
</dbReference>
<evidence type="ECO:0000256" key="10">
    <source>
        <dbReference type="ARBA" id="ARBA00037847"/>
    </source>
</evidence>
<dbReference type="InterPro" id="IPR029044">
    <property type="entry name" value="Nucleotide-diphossugar_trans"/>
</dbReference>
<organism evidence="11 12">
    <name type="scientific">Rotaria sordida</name>
    <dbReference type="NCBI Taxonomy" id="392033"/>
    <lineage>
        <taxon>Eukaryota</taxon>
        <taxon>Metazoa</taxon>
        <taxon>Spiralia</taxon>
        <taxon>Gnathifera</taxon>
        <taxon>Rotifera</taxon>
        <taxon>Eurotatoria</taxon>
        <taxon>Bdelloidea</taxon>
        <taxon>Philodinida</taxon>
        <taxon>Philodinidae</taxon>
        <taxon>Rotaria</taxon>
    </lineage>
</organism>
<dbReference type="GO" id="GO:0000026">
    <property type="term" value="F:alpha-1,2-mannosyltransferase activity"/>
    <property type="evidence" value="ECO:0007669"/>
    <property type="project" value="TreeGrafter"/>
</dbReference>
<reference evidence="11" key="1">
    <citation type="submission" date="2021-02" db="EMBL/GenBank/DDBJ databases">
        <authorList>
            <person name="Nowell W R."/>
        </authorList>
    </citation>
    <scope>NUCLEOTIDE SEQUENCE</scope>
</reference>
<keyword evidence="9" id="KW-0472">Membrane</keyword>
<dbReference type="GO" id="GO:0000139">
    <property type="term" value="C:Golgi membrane"/>
    <property type="evidence" value="ECO:0007669"/>
    <property type="project" value="UniProtKB-SubCell"/>
</dbReference>
<dbReference type="Pfam" id="PF11051">
    <property type="entry name" value="Mannosyl_trans3"/>
    <property type="match status" value="2"/>
</dbReference>
<dbReference type="Proteomes" id="UP000663889">
    <property type="component" value="Unassembled WGS sequence"/>
</dbReference>
<keyword evidence="4" id="KW-0808">Transferase</keyword>
<dbReference type="AlphaFoldDB" id="A0A815JSE3"/>
<gene>
    <name evidence="11" type="ORF">SEV965_LOCUS30526</name>
</gene>
<comment type="similarity">
    <text evidence="3">Belongs to the MNN1/MNT family.</text>
</comment>
<sequence>MYDNASRTYNITRSLNKEQEHDFPTISKLLITLRQQIVPYPNEYFHGRGIVLTVGPHQLALARVNLKMIEHSNTQLHVQIWYSSSQILEQMMMELLNNSPKLNSSICCFDTAQCRTRTQTWQLNPTHVYKPHIGTLLKSFPYKPAAIVSATFAEVLFLDSDAYITRDPIDLFLSDPMYLKFGALFFPDSFQSRQHPAVWNLFNTTCGEHEYELDSATILVDKKRVWIGLYMAKLMNDNYELFYKHVTDGDKDTFRLGFRYMDVKYYIVMIPCATGSFDGVRFCGCTLCKTDSLAQHIYVNHVHIIKYGGISYTPANLGYTRIGLGDPNNNSFLFVKCQAPGASRSCFHIVKKPNPNITDDQCYTVNEREIKTKLEKQIENPDEQLRNQTKRMKYYKKLLKEFHDKIANQDKRIGNLEETYYYAIKQELLKQHDVKHEIEKQSINYNDLLFKFEKMRQVDTMHIYIQRDGRRPSNVSFTKLRSL</sequence>
<keyword evidence="5" id="KW-0812">Transmembrane</keyword>
<dbReference type="EMBL" id="CAJNOU010003303">
    <property type="protein sequence ID" value="CAF1383271.1"/>
    <property type="molecule type" value="Genomic_DNA"/>
</dbReference>
<keyword evidence="7" id="KW-1133">Transmembrane helix</keyword>
<evidence type="ECO:0000256" key="1">
    <source>
        <dbReference type="ARBA" id="ARBA00004394"/>
    </source>
</evidence>
<keyword evidence="8" id="KW-0333">Golgi apparatus</keyword>
<evidence type="ECO:0000256" key="7">
    <source>
        <dbReference type="ARBA" id="ARBA00022989"/>
    </source>
</evidence>
<evidence type="ECO:0000313" key="12">
    <source>
        <dbReference type="Proteomes" id="UP000663889"/>
    </source>
</evidence>
<dbReference type="PANTHER" id="PTHR31646">
    <property type="entry name" value="ALPHA-1,2-MANNOSYLTRANSFERASE MNN2"/>
    <property type="match status" value="1"/>
</dbReference>
<dbReference type="PANTHER" id="PTHR31646:SF1">
    <property type="entry name" value="ALPHA-1,2-MANNOSYLTRANSFERASE MNN2"/>
    <property type="match status" value="1"/>
</dbReference>
<evidence type="ECO:0000256" key="8">
    <source>
        <dbReference type="ARBA" id="ARBA00023034"/>
    </source>
</evidence>
<keyword evidence="6" id="KW-0735">Signal-anchor</keyword>
<evidence type="ECO:0000256" key="5">
    <source>
        <dbReference type="ARBA" id="ARBA00022692"/>
    </source>
</evidence>
<evidence type="ECO:0000256" key="4">
    <source>
        <dbReference type="ARBA" id="ARBA00022679"/>
    </source>
</evidence>
<name>A0A815JSE3_9BILA</name>
<proteinExistence type="inferred from homology"/>
<evidence type="ECO:0000256" key="9">
    <source>
        <dbReference type="ARBA" id="ARBA00023136"/>
    </source>
</evidence>
<evidence type="ECO:0000256" key="6">
    <source>
        <dbReference type="ARBA" id="ARBA00022968"/>
    </source>
</evidence>
<comment type="caution">
    <text evidence="11">The sequence shown here is derived from an EMBL/GenBank/DDBJ whole genome shotgun (WGS) entry which is preliminary data.</text>
</comment>
<evidence type="ECO:0000313" key="11">
    <source>
        <dbReference type="EMBL" id="CAF1383271.1"/>
    </source>
</evidence>
<comment type="subcellular location">
    <subcellularLocation>
        <location evidence="10">Endomembrane system</location>
        <topology evidence="10">Single-pass membrane protein</topology>
    </subcellularLocation>
    <subcellularLocation>
        <location evidence="1">Golgi apparatus membrane</location>
    </subcellularLocation>
    <subcellularLocation>
        <location evidence="2">Membrane</location>
        <topology evidence="2">Single-pass type II membrane protein</topology>
    </subcellularLocation>
</comment>
<dbReference type="SUPFAM" id="SSF53448">
    <property type="entry name" value="Nucleotide-diphospho-sugar transferases"/>
    <property type="match status" value="1"/>
</dbReference>
<protein>
    <submittedName>
        <fullName evidence="11">Uncharacterized protein</fullName>
    </submittedName>
</protein>
<evidence type="ECO:0000256" key="2">
    <source>
        <dbReference type="ARBA" id="ARBA00004606"/>
    </source>
</evidence>
<accession>A0A815JSE3</accession>
<evidence type="ECO:0000256" key="3">
    <source>
        <dbReference type="ARBA" id="ARBA00009105"/>
    </source>
</evidence>
<dbReference type="GO" id="GO:0046354">
    <property type="term" value="P:mannan biosynthetic process"/>
    <property type="evidence" value="ECO:0007669"/>
    <property type="project" value="TreeGrafter"/>
</dbReference>